<evidence type="ECO:0000313" key="9">
    <source>
        <dbReference type="EMBL" id="GES88410.1"/>
    </source>
</evidence>
<name>A0A8H3LMC9_9GLOM</name>
<dbReference type="InterPro" id="IPR050869">
    <property type="entry name" value="H3K4_H4K5_MeTrfase"/>
</dbReference>
<keyword evidence="9" id="KW-0489">Methyltransferase</keyword>
<dbReference type="InterPro" id="IPR046341">
    <property type="entry name" value="SET_dom_sf"/>
</dbReference>
<feature type="domain" description="SET" evidence="7">
    <location>
        <begin position="116"/>
        <end position="342"/>
    </location>
</feature>
<reference evidence="9" key="1">
    <citation type="submission" date="2019-10" db="EMBL/GenBank/DDBJ databases">
        <title>Conservation and host-specific expression of non-tandemly repeated heterogenous ribosome RNA gene in arbuscular mycorrhizal fungi.</title>
        <authorList>
            <person name="Maeda T."/>
            <person name="Kobayashi Y."/>
            <person name="Nakagawa T."/>
            <person name="Ezawa T."/>
            <person name="Yamaguchi K."/>
            <person name="Bino T."/>
            <person name="Nishimoto Y."/>
            <person name="Shigenobu S."/>
            <person name="Kawaguchi M."/>
        </authorList>
    </citation>
    <scope>NUCLEOTIDE SEQUENCE</scope>
    <source>
        <strain evidence="9">HR1</strain>
    </source>
</reference>
<dbReference type="Pfam" id="PF00856">
    <property type="entry name" value="SET"/>
    <property type="match status" value="1"/>
</dbReference>
<dbReference type="GO" id="GO:0005634">
    <property type="term" value="C:nucleus"/>
    <property type="evidence" value="ECO:0007669"/>
    <property type="project" value="TreeGrafter"/>
</dbReference>
<comment type="caution">
    <text evidence="9">The sequence shown here is derived from an EMBL/GenBank/DDBJ whole genome shotgun (WGS) entry which is preliminary data.</text>
</comment>
<evidence type="ECO:0000256" key="2">
    <source>
        <dbReference type="ARBA" id="ARBA00022771"/>
    </source>
</evidence>
<dbReference type="PROSITE" id="PS01360">
    <property type="entry name" value="ZF_MYND_1"/>
    <property type="match status" value="1"/>
</dbReference>
<dbReference type="OrthoDB" id="265717at2759"/>
<dbReference type="PANTHER" id="PTHR12197">
    <property type="entry name" value="HISTONE-LYSINE N-METHYLTRANSFERASE SMYD"/>
    <property type="match status" value="1"/>
</dbReference>
<sequence>MSTKKKTLRRRKVSNSDEEEEQQVQESNEVQKRPSALGTATSTKLSFFDEINDESDTSEYKSLKFISKDSYSSITQSSNTQVEAGKNVEAGTNIEETNMKQGLSYNDQISKMKTNINLEIRTSDQSGRGIFALQNIPSGTLVMEDISYASVVDDANLSTTCSYCFMKGGKLLFCSACKIVHYCSKECQRNDWANHQHECRVFVKVQRKPPTSIRLLCRILMRRMSDPASFKEIENLQSNRNLFKQEQIETFAQMAMVVRECVPKDAILNSSDMIELFCRFTENSFSILDGEMIPNGAAIYPNASLFNHSCRPNCIVVFERTKLMVRSIEPIMKDQEITINYTDLSQPGEERRKELQDRYFFLCRCGLCEYYKSKSHVDPRSALRCQNSTCSNAIEPPESLELGVEEYVSTCSVCSKELRYDVADVEKKLSMALELYDKGNKLRDKDERQAITFFEQAFNIQHELLYEANYNMIRTRKSLIEIYCNLRDWKKALNHSLKLIESYRILYVKELEKIEELLREALKSLEISHGFQHPITKMVEMNLWDVEGIGIVSEFRKYENDEMI</sequence>
<protein>
    <submittedName>
        <fullName evidence="9">Histone-lysine N-methyltransferase ASHR1 isoform X1</fullName>
    </submittedName>
</protein>
<dbReference type="Gene3D" id="2.170.270.10">
    <property type="entry name" value="SET domain"/>
    <property type="match status" value="1"/>
</dbReference>
<evidence type="ECO:0000256" key="6">
    <source>
        <dbReference type="SAM" id="MobiDB-lite"/>
    </source>
</evidence>
<dbReference type="Gene3D" id="6.10.140.2220">
    <property type="match status" value="1"/>
</dbReference>
<accession>A0A8H3LMC9</accession>
<feature type="region of interest" description="Disordered" evidence="6">
    <location>
        <begin position="1"/>
        <end position="42"/>
    </location>
</feature>
<dbReference type="Gene3D" id="1.25.40.10">
    <property type="entry name" value="Tetratricopeptide repeat domain"/>
    <property type="match status" value="1"/>
</dbReference>
<dbReference type="PROSITE" id="PS50865">
    <property type="entry name" value="ZF_MYND_2"/>
    <property type="match status" value="1"/>
</dbReference>
<evidence type="ECO:0000256" key="4">
    <source>
        <dbReference type="PROSITE-ProRule" id="PRU00134"/>
    </source>
</evidence>
<dbReference type="EMBL" id="BLAL01000178">
    <property type="protein sequence ID" value="GES88410.1"/>
    <property type="molecule type" value="Genomic_DNA"/>
</dbReference>
<organism evidence="9 10">
    <name type="scientific">Rhizophagus clarus</name>
    <dbReference type="NCBI Taxonomy" id="94130"/>
    <lineage>
        <taxon>Eukaryota</taxon>
        <taxon>Fungi</taxon>
        <taxon>Fungi incertae sedis</taxon>
        <taxon>Mucoromycota</taxon>
        <taxon>Glomeromycotina</taxon>
        <taxon>Glomeromycetes</taxon>
        <taxon>Glomerales</taxon>
        <taxon>Glomeraceae</taxon>
        <taxon>Rhizophagus</taxon>
    </lineage>
</organism>
<evidence type="ECO:0000256" key="1">
    <source>
        <dbReference type="ARBA" id="ARBA00022723"/>
    </source>
</evidence>
<dbReference type="Pfam" id="PF01753">
    <property type="entry name" value="zf-MYND"/>
    <property type="match status" value="1"/>
</dbReference>
<keyword evidence="5" id="KW-0175">Coiled coil</keyword>
<feature type="domain" description="MYND-type" evidence="8">
    <location>
        <begin position="161"/>
        <end position="199"/>
    </location>
</feature>
<dbReference type="GO" id="GO:0032259">
    <property type="term" value="P:methylation"/>
    <property type="evidence" value="ECO:0007669"/>
    <property type="project" value="UniProtKB-KW"/>
</dbReference>
<proteinExistence type="predicted"/>
<dbReference type="SMART" id="SM00317">
    <property type="entry name" value="SET"/>
    <property type="match status" value="1"/>
</dbReference>
<dbReference type="GO" id="GO:0008270">
    <property type="term" value="F:zinc ion binding"/>
    <property type="evidence" value="ECO:0007669"/>
    <property type="project" value="UniProtKB-KW"/>
</dbReference>
<evidence type="ECO:0000259" key="8">
    <source>
        <dbReference type="PROSITE" id="PS50865"/>
    </source>
</evidence>
<feature type="compositionally biased region" description="Basic residues" evidence="6">
    <location>
        <begin position="1"/>
        <end position="13"/>
    </location>
</feature>
<keyword evidence="2 4" id="KW-0863">Zinc-finger</keyword>
<keyword evidence="9" id="KW-0808">Transferase</keyword>
<evidence type="ECO:0000313" key="10">
    <source>
        <dbReference type="Proteomes" id="UP000615446"/>
    </source>
</evidence>
<dbReference type="InterPro" id="IPR001214">
    <property type="entry name" value="SET_dom"/>
</dbReference>
<dbReference type="InterPro" id="IPR011990">
    <property type="entry name" value="TPR-like_helical_dom_sf"/>
</dbReference>
<gene>
    <name evidence="9" type="ORF">RCL2_001536500</name>
</gene>
<dbReference type="Gene3D" id="1.10.220.160">
    <property type="match status" value="1"/>
</dbReference>
<dbReference type="AlphaFoldDB" id="A0A8H3LMC9"/>
<feature type="coiled-coil region" evidence="5">
    <location>
        <begin position="500"/>
        <end position="528"/>
    </location>
</feature>
<keyword evidence="3" id="KW-0862">Zinc</keyword>
<keyword evidence="1" id="KW-0479">Metal-binding</keyword>
<dbReference type="Proteomes" id="UP000615446">
    <property type="component" value="Unassembled WGS sequence"/>
</dbReference>
<dbReference type="InterPro" id="IPR002893">
    <property type="entry name" value="Znf_MYND"/>
</dbReference>
<evidence type="ECO:0000256" key="5">
    <source>
        <dbReference type="SAM" id="Coils"/>
    </source>
</evidence>
<dbReference type="GO" id="GO:0008168">
    <property type="term" value="F:methyltransferase activity"/>
    <property type="evidence" value="ECO:0007669"/>
    <property type="project" value="UniProtKB-KW"/>
</dbReference>
<dbReference type="PANTHER" id="PTHR12197:SF251">
    <property type="entry name" value="EG:BACR7C10.4 PROTEIN"/>
    <property type="match status" value="1"/>
</dbReference>
<dbReference type="SUPFAM" id="SSF82199">
    <property type="entry name" value="SET domain"/>
    <property type="match status" value="1"/>
</dbReference>
<dbReference type="PROSITE" id="PS50280">
    <property type="entry name" value="SET"/>
    <property type="match status" value="1"/>
</dbReference>
<evidence type="ECO:0000259" key="7">
    <source>
        <dbReference type="PROSITE" id="PS50280"/>
    </source>
</evidence>
<evidence type="ECO:0000256" key="3">
    <source>
        <dbReference type="ARBA" id="ARBA00022833"/>
    </source>
</evidence>